<protein>
    <submittedName>
        <fullName evidence="1">Uncharacterized protein</fullName>
    </submittedName>
</protein>
<dbReference type="AlphaFoldDB" id="A0A830DJR4"/>
<gene>
    <name evidence="1" type="ORF">PHJA_002845700</name>
</gene>
<reference evidence="1" key="1">
    <citation type="submission" date="2020-07" db="EMBL/GenBank/DDBJ databases">
        <title>Ethylene signaling mediates host invasion by parasitic plants.</title>
        <authorList>
            <person name="Yoshida S."/>
        </authorList>
    </citation>
    <scope>NUCLEOTIDE SEQUENCE</scope>
    <source>
        <strain evidence="1">Okayama</strain>
    </source>
</reference>
<dbReference type="EMBL" id="BMAC01001369">
    <property type="protein sequence ID" value="GFQ07016.1"/>
    <property type="molecule type" value="Genomic_DNA"/>
</dbReference>
<name>A0A830DJR4_9LAMI</name>
<comment type="caution">
    <text evidence="1">The sequence shown here is derived from an EMBL/GenBank/DDBJ whole genome shotgun (WGS) entry which is preliminary data.</text>
</comment>
<dbReference type="OrthoDB" id="912946at2759"/>
<organism evidence="1 2">
    <name type="scientific">Phtheirospermum japonicum</name>
    <dbReference type="NCBI Taxonomy" id="374723"/>
    <lineage>
        <taxon>Eukaryota</taxon>
        <taxon>Viridiplantae</taxon>
        <taxon>Streptophyta</taxon>
        <taxon>Embryophyta</taxon>
        <taxon>Tracheophyta</taxon>
        <taxon>Spermatophyta</taxon>
        <taxon>Magnoliopsida</taxon>
        <taxon>eudicotyledons</taxon>
        <taxon>Gunneridae</taxon>
        <taxon>Pentapetalae</taxon>
        <taxon>asterids</taxon>
        <taxon>lamiids</taxon>
        <taxon>Lamiales</taxon>
        <taxon>Orobanchaceae</taxon>
        <taxon>Orobanchaceae incertae sedis</taxon>
        <taxon>Phtheirospermum</taxon>
    </lineage>
</organism>
<sequence>MGVEQGPQEEKARDILVKPTKIERPLRPKILSEEAAAEVAEFALHDYNKKQKRKAFNWRKATLDQVAEFVLRNYNKKHVFILSTEAIEPKILSEEAAAEVAEFALHDYNKKQVYGNEGWVVIEEAAYTLLIDTLLEEPVVCTN</sequence>
<accession>A0A830DJR4</accession>
<proteinExistence type="predicted"/>
<keyword evidence="2" id="KW-1185">Reference proteome</keyword>
<evidence type="ECO:0000313" key="1">
    <source>
        <dbReference type="EMBL" id="GFQ07016.1"/>
    </source>
</evidence>
<evidence type="ECO:0000313" key="2">
    <source>
        <dbReference type="Proteomes" id="UP000653305"/>
    </source>
</evidence>
<dbReference type="Proteomes" id="UP000653305">
    <property type="component" value="Unassembled WGS sequence"/>
</dbReference>